<sequence length="358" mass="41088">MTRKTGTLAIIALLVVIVSGFISYSSYKNSEDATVDRLAAALIKNDEAAVKQYMPRYSNKKKISKDARNIFYQQLKKLKQEQVVKLLKDEENFSIKEGASFLKPAQVYPNARFLVIELPKGTELRAEIQAQEISGEYVEDWNKYTFGPFLPGKYKVAYEMAHPKFGSKKEKETVDLKAEDQRLTVKENHLYENNPKFQKHLLASAVNYFDSLNEGIRDGLNVSSLIASKEHKENLQASFEELEPYLESFDQQFQTVKIDCDSIAVNASQTKVQLDLYTDLKRSMKLVEEVGIDETLTSDKQNAITSFVYDEDQKKWLVDELDFSTYQQDPEKWEHVESYRGDVEKKAHWGKESAGDIV</sequence>
<gene>
    <name evidence="2" type="ORF">P7D85_10200</name>
</gene>
<organism evidence="2 3">
    <name type="scientific">Enterococcus hulanensis</name>
    <dbReference type="NCBI Taxonomy" id="2559929"/>
    <lineage>
        <taxon>Bacteria</taxon>
        <taxon>Bacillati</taxon>
        <taxon>Bacillota</taxon>
        <taxon>Bacilli</taxon>
        <taxon>Lactobacillales</taxon>
        <taxon>Enterococcaceae</taxon>
        <taxon>Enterococcus</taxon>
    </lineage>
</organism>
<dbReference type="RefSeq" id="WP_311822377.1">
    <property type="nucleotide sequence ID" value="NZ_JARPYF010000005.1"/>
</dbReference>
<name>A0ABU3EZ36_9ENTE</name>
<evidence type="ECO:0000313" key="2">
    <source>
        <dbReference type="EMBL" id="MDT2600145.1"/>
    </source>
</evidence>
<dbReference type="Pfam" id="PF25155">
    <property type="entry name" value="NTF2_YvbJ"/>
    <property type="match status" value="1"/>
</dbReference>
<protein>
    <recommendedName>
        <fullName evidence="1">YvbJ-like NTF2-like domain-containing protein</fullName>
    </recommendedName>
</protein>
<proteinExistence type="predicted"/>
<dbReference type="InterPro" id="IPR056902">
    <property type="entry name" value="NTF2_YvbJ"/>
</dbReference>
<dbReference type="EMBL" id="JARPYI010000005">
    <property type="protein sequence ID" value="MDT2600145.1"/>
    <property type="molecule type" value="Genomic_DNA"/>
</dbReference>
<keyword evidence="3" id="KW-1185">Reference proteome</keyword>
<dbReference type="Proteomes" id="UP001252875">
    <property type="component" value="Unassembled WGS sequence"/>
</dbReference>
<accession>A0ABU3EZ36</accession>
<feature type="domain" description="YvbJ-like NTF2-like" evidence="1">
    <location>
        <begin position="227"/>
        <end position="321"/>
    </location>
</feature>
<reference evidence="2 3" key="1">
    <citation type="submission" date="2023-03" db="EMBL/GenBank/DDBJ databases">
        <authorList>
            <person name="Shen W."/>
            <person name="Cai J."/>
        </authorList>
    </citation>
    <scope>NUCLEOTIDE SEQUENCE [LARGE SCALE GENOMIC DNA]</scope>
    <source>
        <strain evidence="2 3">D6-4</strain>
    </source>
</reference>
<evidence type="ECO:0000313" key="3">
    <source>
        <dbReference type="Proteomes" id="UP001252875"/>
    </source>
</evidence>
<evidence type="ECO:0000259" key="1">
    <source>
        <dbReference type="Pfam" id="PF25155"/>
    </source>
</evidence>
<comment type="caution">
    <text evidence="2">The sequence shown here is derived from an EMBL/GenBank/DDBJ whole genome shotgun (WGS) entry which is preliminary data.</text>
</comment>